<evidence type="ECO:0000256" key="2">
    <source>
        <dbReference type="ARBA" id="ARBA00022980"/>
    </source>
</evidence>
<dbReference type="GO" id="GO:0005840">
    <property type="term" value="C:ribosome"/>
    <property type="evidence" value="ECO:0007669"/>
    <property type="project" value="UniProtKB-KW"/>
</dbReference>
<dbReference type="GO" id="GO:0003735">
    <property type="term" value="F:structural constituent of ribosome"/>
    <property type="evidence" value="ECO:0007669"/>
    <property type="project" value="InterPro"/>
</dbReference>
<comment type="similarity">
    <text evidence="1">Belongs to the universal ribosomal protein uS8 family.</text>
</comment>
<accession>A0A455REF4</accession>
<dbReference type="Pfam" id="PF00410">
    <property type="entry name" value="Ribosomal_S8"/>
    <property type="match status" value="1"/>
</dbReference>
<dbReference type="InterPro" id="IPR000630">
    <property type="entry name" value="Ribosomal_uS8"/>
</dbReference>
<geneLocation type="plastid" evidence="4"/>
<dbReference type="AlphaFoldDB" id="A0A455REF4"/>
<dbReference type="GO" id="GO:0006412">
    <property type="term" value="P:translation"/>
    <property type="evidence" value="ECO:0007669"/>
    <property type="project" value="InterPro"/>
</dbReference>
<gene>
    <name evidence="4" type="primary">rps8</name>
</gene>
<dbReference type="EMBL" id="AP019363">
    <property type="protein sequence ID" value="BBH43082.1"/>
    <property type="molecule type" value="Genomic_DNA"/>
</dbReference>
<proteinExistence type="inferred from homology"/>
<evidence type="ECO:0000256" key="1">
    <source>
        <dbReference type="ARBA" id="ARBA00006471"/>
    </source>
</evidence>
<sequence length="143" mass="16500">MSPFLISQLFTHINNACKIYLKHCFSPYSKTNFAILNILKKTGIIKDYNISSSKNSLNLVLNIYLLYFYTDTIISSFQILKVISKPQQRIYCSYKNFYNKFPTLRYNQSFLILSTSLGIMTHNTAQSLKIGGEILGYVEPTKK</sequence>
<dbReference type="GO" id="GO:1990904">
    <property type="term" value="C:ribonucleoprotein complex"/>
    <property type="evidence" value="ECO:0007669"/>
    <property type="project" value="UniProtKB-KW"/>
</dbReference>
<evidence type="ECO:0000256" key="3">
    <source>
        <dbReference type="ARBA" id="ARBA00023274"/>
    </source>
</evidence>
<name>A0A455REF4_9STRA</name>
<protein>
    <submittedName>
        <fullName evidence="4">Ribosomal protein S8</fullName>
    </submittedName>
</protein>
<keyword evidence="2 4" id="KW-0689">Ribosomal protein</keyword>
<keyword evidence="3" id="KW-0687">Ribonucleoprotein</keyword>
<evidence type="ECO:0000313" key="4">
    <source>
        <dbReference type="EMBL" id="BBH43082.1"/>
    </source>
</evidence>
<dbReference type="SUPFAM" id="SSF56047">
    <property type="entry name" value="Ribosomal protein S8"/>
    <property type="match status" value="1"/>
</dbReference>
<reference evidence="4" key="1">
    <citation type="journal article" date="2019" name="Proc. Natl. Acad. Sci. U.S.A.">
        <title>Principles of plastid reductive evolution illuminated by nonphotosynthetic chrysophytes.</title>
        <authorList>
            <person name="Dorrell R.G."/>
            <person name="Azuma T."/>
            <person name="Nomura M."/>
            <person name="Audren de Kerdre G."/>
            <person name="Paoli L."/>
            <person name="Yang S."/>
            <person name="Bowler C."/>
            <person name="Ishii K."/>
            <person name="Miyashita H."/>
            <person name="Gile G.H."/>
            <person name="Kamikawa R."/>
        </authorList>
    </citation>
    <scope>NUCLEOTIDE SEQUENCE</scope>
    <source>
        <strain evidence="4">NIES-1846</strain>
    </source>
</reference>
<dbReference type="InterPro" id="IPR035987">
    <property type="entry name" value="Ribosomal_uS8_sf"/>
</dbReference>
<organism evidence="4">
    <name type="scientific">Spumella sp. NIES-1846</name>
    <dbReference type="NCBI Taxonomy" id="2490549"/>
    <lineage>
        <taxon>Eukaryota</taxon>
        <taxon>Sar</taxon>
        <taxon>Stramenopiles</taxon>
        <taxon>Ochrophyta</taxon>
        <taxon>Chrysophyceae</taxon>
        <taxon>Chromulinales</taxon>
        <taxon>Chromulinaceae</taxon>
        <taxon>Spumella</taxon>
    </lineage>
</organism>
<dbReference type="Gene3D" id="3.30.1490.10">
    <property type="match status" value="1"/>
</dbReference>
<dbReference type="PANTHER" id="PTHR11758">
    <property type="entry name" value="40S RIBOSOMAL PROTEIN S15A"/>
    <property type="match status" value="1"/>
</dbReference>
<dbReference type="Gene3D" id="3.30.1370.30">
    <property type="match status" value="1"/>
</dbReference>
<keyword evidence="4" id="KW-0934">Plastid</keyword>